<evidence type="ECO:0000259" key="6">
    <source>
        <dbReference type="PROSITE" id="PS50977"/>
    </source>
</evidence>
<feature type="domain" description="HTH tetR-type" evidence="6">
    <location>
        <begin position="23"/>
        <end position="81"/>
    </location>
</feature>
<keyword evidence="8" id="KW-1185">Reference proteome</keyword>
<sequence>MTMDDQSPARRGDAGRRRRADAERSIAAILDAALNTVPSDGEFNMSAIARAAGVSRVTLYSHFPTREALVDAALQRAFAQTHEALTELPLDQGPPQEVLAQLLSSSWQVLERHRNLYLVASANLPPDRLRAYAELVLDRIERLLARGRAEGVFRDDLPLDWLVATVYTLMHLAAEQVGSGRTKADLAGELVSTTILSLLTAGPPAGATEPNAGTKQGG</sequence>
<name>A0A1M7G7N0_9ACTN</name>
<keyword evidence="1" id="KW-0805">Transcription regulation</keyword>
<feature type="DNA-binding region" description="H-T-H motif" evidence="4">
    <location>
        <begin position="44"/>
        <end position="63"/>
    </location>
</feature>
<dbReference type="Gene3D" id="1.10.357.10">
    <property type="entry name" value="Tetracycline Repressor, domain 2"/>
    <property type="match status" value="1"/>
</dbReference>
<reference evidence="7 8" key="1">
    <citation type="submission" date="2016-11" db="EMBL/GenBank/DDBJ databases">
        <authorList>
            <person name="Jaros S."/>
            <person name="Januszkiewicz K."/>
            <person name="Wedrychowicz H."/>
        </authorList>
    </citation>
    <scope>NUCLEOTIDE SEQUENCE [LARGE SCALE GENOMIC DNA]</scope>
    <source>
        <strain evidence="7 8">CGMCC 4.2025</strain>
    </source>
</reference>
<feature type="compositionally biased region" description="Basic and acidic residues" evidence="5">
    <location>
        <begin position="7"/>
        <end position="20"/>
    </location>
</feature>
<gene>
    <name evidence="7" type="ORF">SAMN05216499_108170</name>
</gene>
<dbReference type="GO" id="GO:0000976">
    <property type="term" value="F:transcription cis-regulatory region binding"/>
    <property type="evidence" value="ECO:0007669"/>
    <property type="project" value="TreeGrafter"/>
</dbReference>
<dbReference type="EMBL" id="FRBI01000008">
    <property type="protein sequence ID" value="SHM12135.1"/>
    <property type="molecule type" value="Genomic_DNA"/>
</dbReference>
<evidence type="ECO:0000256" key="1">
    <source>
        <dbReference type="ARBA" id="ARBA00023015"/>
    </source>
</evidence>
<evidence type="ECO:0000313" key="7">
    <source>
        <dbReference type="EMBL" id="SHM12135.1"/>
    </source>
</evidence>
<dbReference type="InterPro" id="IPR050109">
    <property type="entry name" value="HTH-type_TetR-like_transc_reg"/>
</dbReference>
<evidence type="ECO:0000256" key="3">
    <source>
        <dbReference type="ARBA" id="ARBA00023163"/>
    </source>
</evidence>
<proteinExistence type="predicted"/>
<evidence type="ECO:0000313" key="8">
    <source>
        <dbReference type="Proteomes" id="UP000184111"/>
    </source>
</evidence>
<protein>
    <submittedName>
        <fullName evidence="7">Transcriptional regulator, TetR family</fullName>
    </submittedName>
</protein>
<dbReference type="InterPro" id="IPR001647">
    <property type="entry name" value="HTH_TetR"/>
</dbReference>
<dbReference type="Proteomes" id="UP000184111">
    <property type="component" value="Unassembled WGS sequence"/>
</dbReference>
<keyword evidence="2 4" id="KW-0238">DNA-binding</keyword>
<dbReference type="AlphaFoldDB" id="A0A1M7G7N0"/>
<dbReference type="Pfam" id="PF00440">
    <property type="entry name" value="TetR_N"/>
    <property type="match status" value="1"/>
</dbReference>
<dbReference type="PROSITE" id="PS50977">
    <property type="entry name" value="HTH_TETR_2"/>
    <property type="match status" value="1"/>
</dbReference>
<dbReference type="SUPFAM" id="SSF46689">
    <property type="entry name" value="Homeodomain-like"/>
    <property type="match status" value="1"/>
</dbReference>
<evidence type="ECO:0000256" key="4">
    <source>
        <dbReference type="PROSITE-ProRule" id="PRU00335"/>
    </source>
</evidence>
<accession>A0A1M7G7N0</accession>
<dbReference type="STRING" id="310782.SAMN05216499_108170"/>
<dbReference type="SUPFAM" id="SSF48498">
    <property type="entry name" value="Tetracyclin repressor-like, C-terminal domain"/>
    <property type="match status" value="1"/>
</dbReference>
<dbReference type="InterPro" id="IPR036271">
    <property type="entry name" value="Tet_transcr_reg_TetR-rel_C_sf"/>
</dbReference>
<dbReference type="InterPro" id="IPR009057">
    <property type="entry name" value="Homeodomain-like_sf"/>
</dbReference>
<feature type="region of interest" description="Disordered" evidence="5">
    <location>
        <begin position="1"/>
        <end position="20"/>
    </location>
</feature>
<dbReference type="PANTHER" id="PTHR30055">
    <property type="entry name" value="HTH-TYPE TRANSCRIPTIONAL REGULATOR RUTR"/>
    <property type="match status" value="1"/>
</dbReference>
<organism evidence="7 8">
    <name type="scientific">Actinacidiphila paucisporea</name>
    <dbReference type="NCBI Taxonomy" id="310782"/>
    <lineage>
        <taxon>Bacteria</taxon>
        <taxon>Bacillati</taxon>
        <taxon>Actinomycetota</taxon>
        <taxon>Actinomycetes</taxon>
        <taxon>Kitasatosporales</taxon>
        <taxon>Streptomycetaceae</taxon>
        <taxon>Actinacidiphila</taxon>
    </lineage>
</organism>
<dbReference type="PANTHER" id="PTHR30055:SF234">
    <property type="entry name" value="HTH-TYPE TRANSCRIPTIONAL REGULATOR BETI"/>
    <property type="match status" value="1"/>
</dbReference>
<evidence type="ECO:0000256" key="5">
    <source>
        <dbReference type="SAM" id="MobiDB-lite"/>
    </source>
</evidence>
<keyword evidence="3" id="KW-0804">Transcription</keyword>
<dbReference type="GO" id="GO:0003700">
    <property type="term" value="F:DNA-binding transcription factor activity"/>
    <property type="evidence" value="ECO:0007669"/>
    <property type="project" value="TreeGrafter"/>
</dbReference>
<evidence type="ECO:0000256" key="2">
    <source>
        <dbReference type="ARBA" id="ARBA00023125"/>
    </source>
</evidence>